<reference evidence="2" key="1">
    <citation type="journal article" date="2019" name="Int. J. Syst. Evol. Microbiol.">
        <title>The Global Catalogue of Microorganisms (GCM) 10K type strain sequencing project: providing services to taxonomists for standard genome sequencing and annotation.</title>
        <authorList>
            <consortium name="The Broad Institute Genomics Platform"/>
            <consortium name="The Broad Institute Genome Sequencing Center for Infectious Disease"/>
            <person name="Wu L."/>
            <person name="Ma J."/>
        </authorList>
    </citation>
    <scope>NUCLEOTIDE SEQUENCE [LARGE SCALE GENOMIC DNA]</scope>
    <source>
        <strain evidence="2">NBRC 103632</strain>
    </source>
</reference>
<proteinExistence type="predicted"/>
<sequence length="56" mass="5948">MRIVLQPTAWMQWPPSIGSLAFGIGTSGLSDRVALEALGDRDADNDREALATAAFS</sequence>
<comment type="caution">
    <text evidence="1">The sequence shown here is derived from an EMBL/GenBank/DDBJ whole genome shotgun (WGS) entry which is preliminary data.</text>
</comment>
<gene>
    <name evidence="1" type="ORF">GCM10007890_01330</name>
</gene>
<dbReference type="AlphaFoldDB" id="A0AA37TA09"/>
<keyword evidence="2" id="KW-1185">Reference proteome</keyword>
<evidence type="ECO:0000313" key="1">
    <source>
        <dbReference type="EMBL" id="GLS68122.1"/>
    </source>
</evidence>
<organism evidence="1 2">
    <name type="scientific">Methylobacterium tardum</name>
    <dbReference type="NCBI Taxonomy" id="374432"/>
    <lineage>
        <taxon>Bacteria</taxon>
        <taxon>Pseudomonadati</taxon>
        <taxon>Pseudomonadota</taxon>
        <taxon>Alphaproteobacteria</taxon>
        <taxon>Hyphomicrobiales</taxon>
        <taxon>Methylobacteriaceae</taxon>
        <taxon>Methylobacterium</taxon>
    </lineage>
</organism>
<protein>
    <submittedName>
        <fullName evidence="1">Uncharacterized protein</fullName>
    </submittedName>
</protein>
<dbReference type="EMBL" id="BSPL01000003">
    <property type="protein sequence ID" value="GLS68122.1"/>
    <property type="molecule type" value="Genomic_DNA"/>
</dbReference>
<accession>A0AA37TA09</accession>
<evidence type="ECO:0000313" key="2">
    <source>
        <dbReference type="Proteomes" id="UP001157440"/>
    </source>
</evidence>
<name>A0AA37TA09_9HYPH</name>
<dbReference type="Proteomes" id="UP001157440">
    <property type="component" value="Unassembled WGS sequence"/>
</dbReference>